<reference evidence="2" key="1">
    <citation type="submission" date="2020-07" db="EMBL/GenBank/DDBJ databases">
        <title>Multicomponent nature underlies the extraordinary mechanical properties of spider dragline silk.</title>
        <authorList>
            <person name="Kono N."/>
            <person name="Nakamura H."/>
            <person name="Mori M."/>
            <person name="Yoshida Y."/>
            <person name="Ohtoshi R."/>
            <person name="Malay A.D."/>
            <person name="Moran D.A.P."/>
            <person name="Tomita M."/>
            <person name="Numata K."/>
            <person name="Arakawa K."/>
        </authorList>
    </citation>
    <scope>NUCLEOTIDE SEQUENCE</scope>
</reference>
<dbReference type="AlphaFoldDB" id="A0A8X6EZS2"/>
<gene>
    <name evidence="2" type="ORF">TNCT_453391</name>
</gene>
<proteinExistence type="predicted"/>
<organism evidence="2 3">
    <name type="scientific">Trichonephila clavata</name>
    <name type="common">Joro spider</name>
    <name type="synonym">Nephila clavata</name>
    <dbReference type="NCBI Taxonomy" id="2740835"/>
    <lineage>
        <taxon>Eukaryota</taxon>
        <taxon>Metazoa</taxon>
        <taxon>Ecdysozoa</taxon>
        <taxon>Arthropoda</taxon>
        <taxon>Chelicerata</taxon>
        <taxon>Arachnida</taxon>
        <taxon>Araneae</taxon>
        <taxon>Araneomorphae</taxon>
        <taxon>Entelegynae</taxon>
        <taxon>Araneoidea</taxon>
        <taxon>Nephilidae</taxon>
        <taxon>Trichonephila</taxon>
    </lineage>
</organism>
<dbReference type="Proteomes" id="UP000887116">
    <property type="component" value="Unassembled WGS sequence"/>
</dbReference>
<feature type="region of interest" description="Disordered" evidence="1">
    <location>
        <begin position="1"/>
        <end position="20"/>
    </location>
</feature>
<feature type="compositionally biased region" description="Basic residues" evidence="1">
    <location>
        <begin position="7"/>
        <end position="20"/>
    </location>
</feature>
<keyword evidence="3" id="KW-1185">Reference proteome</keyword>
<sequence length="143" mass="15961">MHSISSKYRKPKGRPSKRRAACIRNLEKGISACSSSSDSKCDEISTGAVPSTSVSHRKSLVYGGNSLNEPAAVCKPQGDLQFRLRQSCSSSFHDGGILKKSTCENDVTDSCHHSIFSRCRHIFLFGHFRKWRGLFEVRSLQIR</sequence>
<accession>A0A8X6EZS2</accession>
<name>A0A8X6EZS2_TRICU</name>
<dbReference type="EMBL" id="BMAO01010255">
    <property type="protein sequence ID" value="GFQ65932.1"/>
    <property type="molecule type" value="Genomic_DNA"/>
</dbReference>
<evidence type="ECO:0000256" key="1">
    <source>
        <dbReference type="SAM" id="MobiDB-lite"/>
    </source>
</evidence>
<evidence type="ECO:0000313" key="3">
    <source>
        <dbReference type="Proteomes" id="UP000887116"/>
    </source>
</evidence>
<evidence type="ECO:0000313" key="2">
    <source>
        <dbReference type="EMBL" id="GFQ65932.1"/>
    </source>
</evidence>
<comment type="caution">
    <text evidence="2">The sequence shown here is derived from an EMBL/GenBank/DDBJ whole genome shotgun (WGS) entry which is preliminary data.</text>
</comment>
<protein>
    <submittedName>
        <fullName evidence="2">Uncharacterized protein</fullName>
    </submittedName>
</protein>